<proteinExistence type="predicted"/>
<name>A0A512JFW9_9HYPH</name>
<protein>
    <submittedName>
        <fullName evidence="1">Uncharacterized protein</fullName>
    </submittedName>
</protein>
<evidence type="ECO:0000313" key="2">
    <source>
        <dbReference type="Proteomes" id="UP000321750"/>
    </source>
</evidence>
<dbReference type="RefSeq" id="WP_147045157.1">
    <property type="nucleotide sequence ID" value="NZ_BSPH01000007.1"/>
</dbReference>
<reference evidence="1 2" key="1">
    <citation type="submission" date="2019-07" db="EMBL/GenBank/DDBJ databases">
        <title>Whole genome shotgun sequence of Methylobacterium gnaphalii NBRC 107716.</title>
        <authorList>
            <person name="Hosoyama A."/>
            <person name="Uohara A."/>
            <person name="Ohji S."/>
            <person name="Ichikawa N."/>
        </authorList>
    </citation>
    <scope>NUCLEOTIDE SEQUENCE [LARGE SCALE GENOMIC DNA]</scope>
    <source>
        <strain evidence="1 2">NBRC 107716</strain>
    </source>
</reference>
<dbReference type="Proteomes" id="UP000321750">
    <property type="component" value="Unassembled WGS sequence"/>
</dbReference>
<accession>A0A512JFW9</accession>
<gene>
    <name evidence="1" type="ORF">MGN01_06910</name>
</gene>
<sequence length="129" mass="14343">MDRREFRSAFGLMATGPTDEQWARLRAEMAPTLASPVTVRAAYDACHDLDDATELTDHLLWASRAKAPDWLDDPTAALYVATLATGEVLSLSSAWFGDQVDRDVVLWCGPDTEPEVVWSAWVAYARRTL</sequence>
<keyword evidence="2" id="KW-1185">Reference proteome</keyword>
<dbReference type="AlphaFoldDB" id="A0A512JFW9"/>
<evidence type="ECO:0000313" key="1">
    <source>
        <dbReference type="EMBL" id="GEP08846.1"/>
    </source>
</evidence>
<dbReference type="EMBL" id="BJZV01000002">
    <property type="protein sequence ID" value="GEP08846.1"/>
    <property type="molecule type" value="Genomic_DNA"/>
</dbReference>
<comment type="caution">
    <text evidence="1">The sequence shown here is derived from an EMBL/GenBank/DDBJ whole genome shotgun (WGS) entry which is preliminary data.</text>
</comment>
<organism evidence="1 2">
    <name type="scientific">Methylobacterium gnaphalii</name>
    <dbReference type="NCBI Taxonomy" id="1010610"/>
    <lineage>
        <taxon>Bacteria</taxon>
        <taxon>Pseudomonadati</taxon>
        <taxon>Pseudomonadota</taxon>
        <taxon>Alphaproteobacteria</taxon>
        <taxon>Hyphomicrobiales</taxon>
        <taxon>Methylobacteriaceae</taxon>
        <taxon>Methylobacterium</taxon>
    </lineage>
</organism>